<dbReference type="RefSeq" id="XP_025335796.1">
    <property type="nucleotide sequence ID" value="XM_025483561.1"/>
</dbReference>
<keyword evidence="3" id="KW-0832">Ubl conjugation</keyword>
<dbReference type="SMART" id="SM00884">
    <property type="entry name" value="Cullin_Nedd8"/>
    <property type="match status" value="1"/>
</dbReference>
<dbReference type="PROSITE" id="PS50069">
    <property type="entry name" value="CULLIN_2"/>
    <property type="match status" value="1"/>
</dbReference>
<evidence type="ECO:0000259" key="7">
    <source>
        <dbReference type="PROSITE" id="PS50069"/>
    </source>
</evidence>
<evidence type="ECO:0000256" key="6">
    <source>
        <dbReference type="SAM" id="MobiDB-lite"/>
    </source>
</evidence>
<dbReference type="Gene3D" id="1.10.10.10">
    <property type="entry name" value="Winged helix-like DNA-binding domain superfamily/Winged helix DNA-binding domain"/>
    <property type="match status" value="1"/>
</dbReference>
<evidence type="ECO:0000313" key="9">
    <source>
        <dbReference type="Proteomes" id="UP000244406"/>
    </source>
</evidence>
<dbReference type="SUPFAM" id="SSF46785">
    <property type="entry name" value="Winged helix' DNA-binding domain"/>
    <property type="match status" value="1"/>
</dbReference>
<evidence type="ECO:0000256" key="2">
    <source>
        <dbReference type="ARBA" id="ARBA00022499"/>
    </source>
</evidence>
<dbReference type="GO" id="GO:0031625">
    <property type="term" value="F:ubiquitin protein ligase binding"/>
    <property type="evidence" value="ECO:0007669"/>
    <property type="project" value="InterPro"/>
</dbReference>
<dbReference type="EMBL" id="PKFP01000002">
    <property type="protein sequence ID" value="PVH14856.1"/>
    <property type="molecule type" value="Genomic_DNA"/>
</dbReference>
<dbReference type="VEuPathDB" id="FungiDB:CXQ87_005132"/>
<feature type="region of interest" description="Disordered" evidence="6">
    <location>
        <begin position="1036"/>
        <end position="1137"/>
    </location>
</feature>
<evidence type="ECO:0000256" key="1">
    <source>
        <dbReference type="ARBA" id="ARBA00006019"/>
    </source>
</evidence>
<keyword evidence="2" id="KW-1017">Isopeptide bond</keyword>
<dbReference type="Pfam" id="PF10557">
    <property type="entry name" value="Cullin_Nedd8"/>
    <property type="match status" value="1"/>
</dbReference>
<dbReference type="SMART" id="SM00182">
    <property type="entry name" value="CULLIN"/>
    <property type="match status" value="1"/>
</dbReference>
<dbReference type="InterPro" id="IPR059120">
    <property type="entry name" value="Cullin-like_AB"/>
</dbReference>
<evidence type="ECO:0000256" key="3">
    <source>
        <dbReference type="ARBA" id="ARBA00022843"/>
    </source>
</evidence>
<reference evidence="8 9" key="1">
    <citation type="submission" date="2017-12" db="EMBL/GenBank/DDBJ databases">
        <title>Genome Sequence of the Amphotericin B-resistant Candida duobushaemulonii strain, B09383.</title>
        <authorList>
            <person name="Chow N.A."/>
            <person name="Gade L."/>
            <person name="Batra D."/>
            <person name="Rowe L.A."/>
            <person name="Loparev V.N."/>
            <person name="Litvintseva A.P."/>
        </authorList>
    </citation>
    <scope>NUCLEOTIDE SEQUENCE [LARGE SCALE GENOMIC DNA]</scope>
    <source>
        <strain evidence="8 9">B09383</strain>
    </source>
</reference>
<organism evidence="8 9">
    <name type="scientific">Candidozyma duobushaemuli</name>
    <dbReference type="NCBI Taxonomy" id="1231522"/>
    <lineage>
        <taxon>Eukaryota</taxon>
        <taxon>Fungi</taxon>
        <taxon>Dikarya</taxon>
        <taxon>Ascomycota</taxon>
        <taxon>Saccharomycotina</taxon>
        <taxon>Pichiomycetes</taxon>
        <taxon>Metschnikowiaceae</taxon>
        <taxon>Candidozyma</taxon>
    </lineage>
</organism>
<dbReference type="Pfam" id="PF22874">
    <property type="entry name" value="SBE2_M"/>
    <property type="match status" value="1"/>
</dbReference>
<keyword evidence="9" id="KW-1185">Reference proteome</keyword>
<dbReference type="InterPro" id="IPR036390">
    <property type="entry name" value="WH_DNA-bd_sf"/>
</dbReference>
<dbReference type="GeneID" id="37005130"/>
<feature type="compositionally biased region" description="Polar residues" evidence="6">
    <location>
        <begin position="968"/>
        <end position="998"/>
    </location>
</feature>
<feature type="region of interest" description="Disordered" evidence="6">
    <location>
        <begin position="890"/>
        <end position="911"/>
    </location>
</feature>
<evidence type="ECO:0000256" key="5">
    <source>
        <dbReference type="RuleBase" id="RU003829"/>
    </source>
</evidence>
<evidence type="ECO:0000313" key="8">
    <source>
        <dbReference type="EMBL" id="PVH14856.1"/>
    </source>
</evidence>
<sequence>MIPAGQKRTKIRAPRKISVLGGANSPDSQVDYDSSWGLLANAIAQIQHKNVSNLSYEQLYRKAYTLVLKKFGERLYNDVAGAIGVHLRERQRELVQISESRTFKMTWKEDFLKAAVTEWAEHLQSMKFISDVLMYLNRVYVKESRKLLVYDMGVVLFDMNVIRLDNFFVGNTLSEIVIDEITKARRGQVIVTRSYLQQVLAMFEMLFHDEPNVANSIPDAPVGDSFFSDYFEKSFLESSQQFYSTLADEIMSSMSGSRYLADTLKFINDEEKRISFLLPQKTSVKVVHMMNNILIKERLDKMVLLPAAQQGLMYWLDPVVSRVKDSISPTGASHQQSLTELRTFYVLVDRVDPDKRLLKVRLKEAIVKTGLQFVDFITKHLEQQQQQQQNGAAPKKVSVSTTSASFATLWIDMILEFNAQLSQAVKTSFSNDAEVAHTIYEAFRDFINASNQPTRRSSIGPSTSAPELLSVFMDSQIKQLVKSSGSKRVASDNTSVDETQDFLHKAISFLRFIKDKDAFEAHYANHFAKRFLNSKGSSSIVSGVDLRYNGDIEELVIAKLGEELGSATMEKIVKMKKDVKSSGDLTMEWKNHVSSHKLSAIDLELKVCHVSDWPKSMTKDYKSFANTNGQIGFIWPTHIRETIRSFEEYWLTGKKNDNKSLYWCPKFGSMDLRITYPSRTYDINLSTYAGVVMLLFGPQTSDPDEAPFDNKRELTYEEIRELTNIPEADLKRQLQSIAVAPRSRLLVKSPMSKEIQSGDRFSLNSKFKSPTTKVKVLTVSSGSAKSEKKSEKAEESQEVKANIEEGRKHLVNAAVVRIMKSRQTTSHNELVAELVKQLHGRFQPSTVLIKQRIEDLIEKEYLKRDPDQMGVSLNDHNLYEISIGSSALKKTRSGPVKRVGSMSSLPSLSESKRPGEYYIQKISSSSVNLAKTPKKPASAGSDNYRPYPGPYSASDTSNASTHSDDASSEGSSQFDCPDSRLSSMTSNSLCSNRGSHGSKSSDKPPSVDLHEDASDEASDELGQMNSSISTITLRSESRAASFSGSSKPLPQFPRRDSASDLSSAPRPTAPKLRAASTSSINPTKTQPSPKPNLHRVGTSTSNYMLTRSKTRYYNPKETKERKQLRKKAYDDNDDDDEILPNDLDLVFNVPVIKNHAEIYMSRRGSSSSSLSRKDLVNSDDDRFNSLSNVASMKPCPLPGRLNHPNLSVETSLPTMDERDENSPAKANDSQVFDESDEFDTSFSFNNDSEISQNISDFYNQRSMSYSKIIKESRESQMIYKLPNYVKSQSSVDDLSLFSPEKLDAVDQSRPIHLPPKSSGEKSRHSKEFHKFLSNYELNTKFQNQSRKRSCESFILNQQSWFKLMVTVNEPKEFAKKLTYDRVNLRKLNWESLVSDKFRFDYFMKVLDTNLGADNAAKIKESYVSLEARYAQLSEKIITNKNLLFDRIINDALQRPLYNTFLVEAAESRESIFDVNQFKHNFRHLLYMKSLSEGGLKKHHEIFFIPVFLILFQSTESVEDIFVLIEMFDKSILTDDVIADVNKYFGRFSDLASLSKSSTPYKILSKFQSLQEFEYLNFTSFFDIMIQLNDRLPLSLSAPSTPIIAQGAFGPLSSAKQSAEFSEQDRSSGPNSVESFSELDMKSSFSSSSSMSLIGIFLQLLVIYSNSSKSKNKNISKMFQGFLLTIFKYYHINWNSYAELVRSNKSIKLNNSSDQTSNLESFVDKWKDIFNKM</sequence>
<dbReference type="InterPro" id="IPR036317">
    <property type="entry name" value="Cullin_homology_sf"/>
</dbReference>
<feature type="region of interest" description="Disordered" evidence="6">
    <location>
        <begin position="926"/>
        <end position="1022"/>
    </location>
</feature>
<dbReference type="InterPro" id="IPR045093">
    <property type="entry name" value="Cullin"/>
</dbReference>
<feature type="domain" description="Cullin family profile" evidence="7">
    <location>
        <begin position="464"/>
        <end position="738"/>
    </location>
</feature>
<feature type="compositionally biased region" description="Polar residues" evidence="6">
    <location>
        <begin position="1097"/>
        <end position="1107"/>
    </location>
</feature>
<accession>A0A2V1ABB1</accession>
<dbReference type="Pfam" id="PF00888">
    <property type="entry name" value="Cullin"/>
    <property type="match status" value="1"/>
</dbReference>
<dbReference type="Proteomes" id="UP000244406">
    <property type="component" value="Unassembled WGS sequence"/>
</dbReference>
<dbReference type="Pfam" id="PF26557">
    <property type="entry name" value="Cullin_AB"/>
    <property type="match status" value="1"/>
</dbReference>
<feature type="compositionally biased region" description="Polar residues" evidence="6">
    <location>
        <begin position="1075"/>
        <end position="1087"/>
    </location>
</feature>
<dbReference type="Gene3D" id="1.20.1310.10">
    <property type="entry name" value="Cullin Repeats"/>
    <property type="match status" value="4"/>
</dbReference>
<dbReference type="Gene3D" id="3.30.230.130">
    <property type="entry name" value="Cullin, Chain C, Domain 2"/>
    <property type="match status" value="1"/>
</dbReference>
<dbReference type="InterPro" id="IPR019559">
    <property type="entry name" value="Cullin_neddylation_domain"/>
</dbReference>
<feature type="region of interest" description="Disordered" evidence="6">
    <location>
        <begin position="1187"/>
        <end position="1208"/>
    </location>
</feature>
<dbReference type="InterPro" id="IPR053949">
    <property type="entry name" value="SBE2/SBE22_M"/>
</dbReference>
<comment type="caution">
    <text evidence="8">The sequence shown here is derived from an EMBL/GenBank/DDBJ whole genome shotgun (WGS) entry which is preliminary data.</text>
</comment>
<dbReference type="FunFam" id="1.10.10.10:FF:000014">
    <property type="entry name" value="Cullin 1"/>
    <property type="match status" value="1"/>
</dbReference>
<dbReference type="GO" id="GO:0006511">
    <property type="term" value="P:ubiquitin-dependent protein catabolic process"/>
    <property type="evidence" value="ECO:0007669"/>
    <property type="project" value="InterPro"/>
</dbReference>
<dbReference type="PANTHER" id="PTHR11932">
    <property type="entry name" value="CULLIN"/>
    <property type="match status" value="1"/>
</dbReference>
<protein>
    <recommendedName>
        <fullName evidence="7">Cullin family profile domain-containing protein</fullName>
    </recommendedName>
</protein>
<dbReference type="SUPFAM" id="SSF75632">
    <property type="entry name" value="Cullin homology domain"/>
    <property type="match status" value="1"/>
</dbReference>
<dbReference type="InterPro" id="IPR001373">
    <property type="entry name" value="Cullin_N"/>
</dbReference>
<gene>
    <name evidence="8" type="ORF">CXQ87_005132</name>
</gene>
<name>A0A2V1ABB1_9ASCO</name>
<dbReference type="InterPro" id="IPR016159">
    <property type="entry name" value="Cullin_repeat-like_dom_sf"/>
</dbReference>
<dbReference type="SUPFAM" id="SSF74788">
    <property type="entry name" value="Cullin repeat-like"/>
    <property type="match status" value="1"/>
</dbReference>
<evidence type="ECO:0000256" key="4">
    <source>
        <dbReference type="PROSITE-ProRule" id="PRU00330"/>
    </source>
</evidence>
<proteinExistence type="inferred from homology"/>
<dbReference type="InterPro" id="IPR016158">
    <property type="entry name" value="Cullin_homology"/>
</dbReference>
<dbReference type="InterPro" id="IPR036388">
    <property type="entry name" value="WH-like_DNA-bd_sf"/>
</dbReference>
<comment type="similarity">
    <text evidence="1 4 5">Belongs to the cullin family.</text>
</comment>